<reference evidence="4 5" key="1">
    <citation type="submission" date="2016-12" db="EMBL/GenBank/DDBJ databases">
        <title>The genomes of Aspergillus section Nigri reveals drivers in fungal speciation.</title>
        <authorList>
            <consortium name="DOE Joint Genome Institute"/>
            <person name="Vesth T.C."/>
            <person name="Nybo J."/>
            <person name="Theobald S."/>
            <person name="Brandl J."/>
            <person name="Frisvad J.C."/>
            <person name="Nielsen K.F."/>
            <person name="Lyhne E.K."/>
            <person name="Kogle M.E."/>
            <person name="Kuo A."/>
            <person name="Riley R."/>
            <person name="Clum A."/>
            <person name="Nolan M."/>
            <person name="Lipzen A."/>
            <person name="Salamov A."/>
            <person name="Henrissat B."/>
            <person name="Wiebenga A."/>
            <person name="De Vries R.P."/>
            <person name="Grigoriev I.V."/>
            <person name="Mortensen U.H."/>
            <person name="Andersen M.R."/>
            <person name="Baker S.E."/>
        </authorList>
    </citation>
    <scope>NUCLEOTIDE SEQUENCE [LARGE SCALE GENOMIC DNA]</scope>
    <source>
        <strain evidence="4 5">CBS 115572</strain>
    </source>
</reference>
<dbReference type="Proteomes" id="UP000246702">
    <property type="component" value="Unassembled WGS sequence"/>
</dbReference>
<comment type="similarity">
    <text evidence="2">Belongs to the AB hydrolase superfamily. Epoxide hydrolase family.</text>
</comment>
<dbReference type="SUPFAM" id="SSF53474">
    <property type="entry name" value="alpha/beta-Hydrolases"/>
    <property type="match status" value="1"/>
</dbReference>
<evidence type="ECO:0000313" key="5">
    <source>
        <dbReference type="Proteomes" id="UP000246702"/>
    </source>
</evidence>
<comment type="caution">
    <text evidence="4">The sequence shown here is derived from an EMBL/GenBank/DDBJ whole genome shotgun (WGS) entry which is preliminary data.</text>
</comment>
<evidence type="ECO:0000259" key="3">
    <source>
        <dbReference type="Pfam" id="PF00561"/>
    </source>
</evidence>
<dbReference type="EMBL" id="MSFK01000012">
    <property type="protein sequence ID" value="PWY88820.1"/>
    <property type="molecule type" value="Genomic_DNA"/>
</dbReference>
<feature type="domain" description="AB hydrolase-1" evidence="3">
    <location>
        <begin position="34"/>
        <end position="314"/>
    </location>
</feature>
<dbReference type="STRING" id="1450535.A0A317WX54"/>
<dbReference type="Pfam" id="PF00561">
    <property type="entry name" value="Abhydrolase_1"/>
    <property type="match status" value="1"/>
</dbReference>
<proteinExistence type="inferred from homology"/>
<keyword evidence="5" id="KW-1185">Reference proteome</keyword>
<accession>A0A317WX54</accession>
<evidence type="ECO:0000256" key="1">
    <source>
        <dbReference type="ARBA" id="ARBA00022801"/>
    </source>
</evidence>
<dbReference type="RefSeq" id="XP_025468182.1">
    <property type="nucleotide sequence ID" value="XM_025613847.1"/>
</dbReference>
<dbReference type="GeneID" id="37115990"/>
<organism evidence="4 5">
    <name type="scientific">Aspergillus sclerotioniger CBS 115572</name>
    <dbReference type="NCBI Taxonomy" id="1450535"/>
    <lineage>
        <taxon>Eukaryota</taxon>
        <taxon>Fungi</taxon>
        <taxon>Dikarya</taxon>
        <taxon>Ascomycota</taxon>
        <taxon>Pezizomycotina</taxon>
        <taxon>Eurotiomycetes</taxon>
        <taxon>Eurotiomycetidae</taxon>
        <taxon>Eurotiales</taxon>
        <taxon>Aspergillaceae</taxon>
        <taxon>Aspergillus</taxon>
        <taxon>Aspergillus subgen. Circumdati</taxon>
    </lineage>
</organism>
<dbReference type="AlphaFoldDB" id="A0A317WX54"/>
<dbReference type="GO" id="GO:0016787">
    <property type="term" value="F:hydrolase activity"/>
    <property type="evidence" value="ECO:0007669"/>
    <property type="project" value="UniProtKB-KW"/>
</dbReference>
<dbReference type="InterPro" id="IPR000639">
    <property type="entry name" value="Epox_hydrolase-like"/>
</dbReference>
<dbReference type="OrthoDB" id="284184at2759"/>
<dbReference type="Gene3D" id="3.40.50.1820">
    <property type="entry name" value="alpha/beta hydrolase"/>
    <property type="match status" value="1"/>
</dbReference>
<sequence length="330" mass="36592">MASVSFPTQATKATLSDGTTYGYVSIPAAAGKSTFLLLHGYPSTSYDWRHQIAALQEAGYGVIAPDLLGYGDTDKPTDLNAYRVKVMSSHVVEILDIEKVSRAVLVGHDWGVGLASRVAFYYPDRFYGLVTIAVAYSAPGGKFDLDAILERTKSIFGYETFGYWLWHNSDEAAADIEAHPESCFKMIFPDDPLLWKTDVAPRGKAAEFVRSGRTAPLASWLTQEDYEIHHKVFSKGGYTGPLSWYKAMIRGYNTEDEAGIAEGESKCPIRNLFIAAKQDYLCRAEMGTMMTNLNAPNSRVETVDCGHWVQLEKPEIVNKLLIEFAEEVVN</sequence>
<dbReference type="PRINTS" id="PR00412">
    <property type="entry name" value="EPOXHYDRLASE"/>
</dbReference>
<dbReference type="PANTHER" id="PTHR43329">
    <property type="entry name" value="EPOXIDE HYDROLASE"/>
    <property type="match status" value="1"/>
</dbReference>
<name>A0A317WX54_9EURO</name>
<evidence type="ECO:0000313" key="4">
    <source>
        <dbReference type="EMBL" id="PWY88820.1"/>
    </source>
</evidence>
<dbReference type="InterPro" id="IPR029058">
    <property type="entry name" value="AB_hydrolase_fold"/>
</dbReference>
<protein>
    <submittedName>
        <fullName evidence="4">Alpha/beta-hydrolase</fullName>
    </submittedName>
</protein>
<dbReference type="InterPro" id="IPR000073">
    <property type="entry name" value="AB_hydrolase_1"/>
</dbReference>
<dbReference type="PRINTS" id="PR00111">
    <property type="entry name" value="ABHYDROLASE"/>
</dbReference>
<evidence type="ECO:0000256" key="2">
    <source>
        <dbReference type="ARBA" id="ARBA00038334"/>
    </source>
</evidence>
<gene>
    <name evidence="4" type="ORF">BO94DRAFT_556215</name>
</gene>
<keyword evidence="1 4" id="KW-0378">Hydrolase</keyword>